<dbReference type="AlphaFoldDB" id="A0AAE3R6M5"/>
<accession>A0AAE3R6M5</accession>
<gene>
    <name evidence="1" type="ORF">QNI22_17260</name>
</gene>
<dbReference type="SUPFAM" id="SSF55961">
    <property type="entry name" value="Bet v1-like"/>
    <property type="match status" value="1"/>
</dbReference>
<dbReference type="CDD" id="cd07812">
    <property type="entry name" value="SRPBCC"/>
    <property type="match status" value="1"/>
</dbReference>
<evidence type="ECO:0000313" key="2">
    <source>
        <dbReference type="Proteomes" id="UP001232063"/>
    </source>
</evidence>
<dbReference type="Proteomes" id="UP001232063">
    <property type="component" value="Unassembled WGS sequence"/>
</dbReference>
<sequence>MKNTIKFSEKILIHASATKVFDYTQDYTNRLKWDTFLTKADLIEGATKAGKGVKAYCVARNGLGMETEYVTFNRPRVTAIKMTKGPFLFKTFLGSWTFKDLSASQTEVIFLYSFELRFPLQILSYFIKRNLRNNVRQRLIDLKTCIEEDAVTSVRIEPKIL</sequence>
<dbReference type="InterPro" id="IPR023393">
    <property type="entry name" value="START-like_dom_sf"/>
</dbReference>
<keyword evidence="2" id="KW-1185">Reference proteome</keyword>
<evidence type="ECO:0000313" key="1">
    <source>
        <dbReference type="EMBL" id="MDJ1502419.1"/>
    </source>
</evidence>
<organism evidence="1 2">
    <name type="scientific">Xanthocytophaga agilis</name>
    <dbReference type="NCBI Taxonomy" id="3048010"/>
    <lineage>
        <taxon>Bacteria</taxon>
        <taxon>Pseudomonadati</taxon>
        <taxon>Bacteroidota</taxon>
        <taxon>Cytophagia</taxon>
        <taxon>Cytophagales</taxon>
        <taxon>Rhodocytophagaceae</taxon>
        <taxon>Xanthocytophaga</taxon>
    </lineage>
</organism>
<protein>
    <submittedName>
        <fullName evidence="1">SRPBCC family protein</fullName>
    </submittedName>
</protein>
<dbReference type="RefSeq" id="WP_314512460.1">
    <property type="nucleotide sequence ID" value="NZ_JASJOU010000005.1"/>
</dbReference>
<dbReference type="InterPro" id="IPR019587">
    <property type="entry name" value="Polyketide_cyclase/dehydratase"/>
</dbReference>
<dbReference type="Pfam" id="PF10604">
    <property type="entry name" value="Polyketide_cyc2"/>
    <property type="match status" value="1"/>
</dbReference>
<dbReference type="Gene3D" id="3.30.530.20">
    <property type="match status" value="1"/>
</dbReference>
<proteinExistence type="predicted"/>
<name>A0AAE3R6M5_9BACT</name>
<comment type="caution">
    <text evidence="1">The sequence shown here is derived from an EMBL/GenBank/DDBJ whole genome shotgun (WGS) entry which is preliminary data.</text>
</comment>
<reference evidence="1" key="1">
    <citation type="submission" date="2023-05" db="EMBL/GenBank/DDBJ databases">
        <authorList>
            <person name="Zhang X."/>
        </authorList>
    </citation>
    <scope>NUCLEOTIDE SEQUENCE</scope>
    <source>
        <strain evidence="1">BD1B2-1</strain>
    </source>
</reference>
<dbReference type="EMBL" id="JASJOU010000005">
    <property type="protein sequence ID" value="MDJ1502419.1"/>
    <property type="molecule type" value="Genomic_DNA"/>
</dbReference>